<protein>
    <recommendedName>
        <fullName evidence="1">DNA primase/nucleoside triphosphatase C-terminal domain-containing protein</fullName>
    </recommendedName>
</protein>
<dbReference type="Pfam" id="PF03288">
    <property type="entry name" value="Pox_D5"/>
    <property type="match status" value="1"/>
</dbReference>
<gene>
    <name evidence="2" type="ORF">SDC9_178263</name>
</gene>
<proteinExistence type="predicted"/>
<comment type="caution">
    <text evidence="2">The sequence shown here is derived from an EMBL/GenBank/DDBJ whole genome shotgun (WGS) entry which is preliminary data.</text>
</comment>
<organism evidence="2">
    <name type="scientific">bioreactor metagenome</name>
    <dbReference type="NCBI Taxonomy" id="1076179"/>
    <lineage>
        <taxon>unclassified sequences</taxon>
        <taxon>metagenomes</taxon>
        <taxon>ecological metagenomes</taxon>
    </lineage>
</organism>
<feature type="domain" description="DNA primase/nucleoside triphosphatase C-terminal" evidence="1">
    <location>
        <begin position="22"/>
        <end position="79"/>
    </location>
</feature>
<dbReference type="EMBL" id="VSSQ01082051">
    <property type="protein sequence ID" value="MPN30792.1"/>
    <property type="molecule type" value="Genomic_DNA"/>
</dbReference>
<sequence length="100" mass="11844">MLYNNKFSESSKVQGALNEYEETNNPILGFFNSMDVAEILNQPTNEVYKRYQEFCIRDNLQPLSNIEFSRQVKRHFDIEIGDKKIQGKKYRVFIERTGTK</sequence>
<reference evidence="2" key="1">
    <citation type="submission" date="2019-08" db="EMBL/GenBank/DDBJ databases">
        <authorList>
            <person name="Kucharzyk K."/>
            <person name="Murdoch R.W."/>
            <person name="Higgins S."/>
            <person name="Loffler F."/>
        </authorList>
    </citation>
    <scope>NUCLEOTIDE SEQUENCE</scope>
</reference>
<accession>A0A645GXM9</accession>
<name>A0A645GXM9_9ZZZZ</name>
<evidence type="ECO:0000259" key="1">
    <source>
        <dbReference type="Pfam" id="PF03288"/>
    </source>
</evidence>
<dbReference type="InterPro" id="IPR004968">
    <property type="entry name" value="DNA_primase/NTPase_C"/>
</dbReference>
<evidence type="ECO:0000313" key="2">
    <source>
        <dbReference type="EMBL" id="MPN30792.1"/>
    </source>
</evidence>
<dbReference type="AlphaFoldDB" id="A0A645GXM9"/>